<dbReference type="KEGG" id="marb:CJ263_04805"/>
<dbReference type="AlphaFoldDB" id="A0A223V2U0"/>
<reference evidence="1 2" key="1">
    <citation type="submission" date="2017-08" db="EMBL/GenBank/DDBJ databases">
        <title>The complete genome sequence of Maribacter sp. B1, isolated from deep-sea sediment.</title>
        <authorList>
            <person name="Wu Y.-H."/>
            <person name="Cheng H."/>
            <person name="Xu X.-W."/>
        </authorList>
    </citation>
    <scope>NUCLEOTIDE SEQUENCE [LARGE SCALE GENOMIC DNA]</scope>
    <source>
        <strain evidence="1 2">B1</strain>
    </source>
</reference>
<gene>
    <name evidence="1" type="ORF">CJ263_04805</name>
</gene>
<organism evidence="1 2">
    <name type="scientific">Maribacter cobaltidurans</name>
    <dbReference type="NCBI Taxonomy" id="1178778"/>
    <lineage>
        <taxon>Bacteria</taxon>
        <taxon>Pseudomonadati</taxon>
        <taxon>Bacteroidota</taxon>
        <taxon>Flavobacteriia</taxon>
        <taxon>Flavobacteriales</taxon>
        <taxon>Flavobacteriaceae</taxon>
        <taxon>Maribacter</taxon>
    </lineage>
</organism>
<keyword evidence="2" id="KW-1185">Reference proteome</keyword>
<dbReference type="Proteomes" id="UP000215244">
    <property type="component" value="Chromosome"/>
</dbReference>
<protein>
    <submittedName>
        <fullName evidence="1">Uncharacterized protein</fullName>
    </submittedName>
</protein>
<evidence type="ECO:0000313" key="1">
    <source>
        <dbReference type="EMBL" id="ASV29586.1"/>
    </source>
</evidence>
<proteinExistence type="predicted"/>
<sequence>MALTAAELFGIKFLSQLRFDITYSLKAIDLFLVLKQFNICIGGMSKYGNYPNGKYPLDNKRLTVKKSN</sequence>
<dbReference type="EMBL" id="CP022957">
    <property type="protein sequence ID" value="ASV29586.1"/>
    <property type="molecule type" value="Genomic_DNA"/>
</dbReference>
<evidence type="ECO:0000313" key="2">
    <source>
        <dbReference type="Proteomes" id="UP000215244"/>
    </source>
</evidence>
<name>A0A223V2U0_9FLAO</name>
<accession>A0A223V2U0</accession>